<dbReference type="EMBL" id="JAMKFB020000021">
    <property type="protein sequence ID" value="KAL0162905.1"/>
    <property type="molecule type" value="Genomic_DNA"/>
</dbReference>
<feature type="non-terminal residue" evidence="3">
    <location>
        <position position="1"/>
    </location>
</feature>
<feature type="non-terminal residue" evidence="3">
    <location>
        <position position="72"/>
    </location>
</feature>
<accession>A0ABD0NLT5</accession>
<keyword evidence="2" id="KW-0812">Transmembrane</keyword>
<sequence length="72" mass="7990">YRKTLPEQFPKSSGAMAEESSDATDKGTLRVLASYRTLLILLLLYMLFALLSFGVLSSTGLILIVSFLYELL</sequence>
<proteinExistence type="predicted"/>
<gene>
    <name evidence="3" type="ORF">M9458_042301</name>
</gene>
<evidence type="ECO:0000313" key="3">
    <source>
        <dbReference type="EMBL" id="KAL0162905.1"/>
    </source>
</evidence>
<keyword evidence="4" id="KW-1185">Reference proteome</keyword>
<evidence type="ECO:0000256" key="2">
    <source>
        <dbReference type="SAM" id="Phobius"/>
    </source>
</evidence>
<reference evidence="3 4" key="1">
    <citation type="submission" date="2024-05" db="EMBL/GenBank/DDBJ databases">
        <title>Genome sequencing and assembly of Indian major carp, Cirrhinus mrigala (Hamilton, 1822).</title>
        <authorList>
            <person name="Mohindra V."/>
            <person name="Chowdhury L.M."/>
            <person name="Lal K."/>
            <person name="Jena J.K."/>
        </authorList>
    </citation>
    <scope>NUCLEOTIDE SEQUENCE [LARGE SCALE GENOMIC DNA]</scope>
    <source>
        <strain evidence="3">CM1030</strain>
        <tissue evidence="3">Blood</tissue>
    </source>
</reference>
<evidence type="ECO:0000313" key="4">
    <source>
        <dbReference type="Proteomes" id="UP001529510"/>
    </source>
</evidence>
<name>A0ABD0NLT5_CIRMR</name>
<evidence type="ECO:0000256" key="1">
    <source>
        <dbReference type="SAM" id="MobiDB-lite"/>
    </source>
</evidence>
<keyword evidence="2" id="KW-1133">Transmembrane helix</keyword>
<feature type="transmembrane region" description="Helical" evidence="2">
    <location>
        <begin position="38"/>
        <end position="69"/>
    </location>
</feature>
<protein>
    <submittedName>
        <fullName evidence="3">Uncharacterized protein</fullName>
    </submittedName>
</protein>
<dbReference type="InterPro" id="IPR024129">
    <property type="entry name" value="Sphingomy_SMPD4"/>
</dbReference>
<feature type="region of interest" description="Disordered" evidence="1">
    <location>
        <begin position="1"/>
        <end position="24"/>
    </location>
</feature>
<organism evidence="3 4">
    <name type="scientific">Cirrhinus mrigala</name>
    <name type="common">Mrigala</name>
    <dbReference type="NCBI Taxonomy" id="683832"/>
    <lineage>
        <taxon>Eukaryota</taxon>
        <taxon>Metazoa</taxon>
        <taxon>Chordata</taxon>
        <taxon>Craniata</taxon>
        <taxon>Vertebrata</taxon>
        <taxon>Euteleostomi</taxon>
        <taxon>Actinopterygii</taxon>
        <taxon>Neopterygii</taxon>
        <taxon>Teleostei</taxon>
        <taxon>Ostariophysi</taxon>
        <taxon>Cypriniformes</taxon>
        <taxon>Cyprinidae</taxon>
        <taxon>Labeoninae</taxon>
        <taxon>Labeonini</taxon>
        <taxon>Cirrhinus</taxon>
    </lineage>
</organism>
<dbReference type="Pfam" id="PF14724">
    <property type="entry name" value="mit_SMPDase"/>
    <property type="match status" value="1"/>
</dbReference>
<dbReference type="Proteomes" id="UP001529510">
    <property type="component" value="Unassembled WGS sequence"/>
</dbReference>
<keyword evidence="2" id="KW-0472">Membrane</keyword>
<comment type="caution">
    <text evidence="3">The sequence shown here is derived from an EMBL/GenBank/DDBJ whole genome shotgun (WGS) entry which is preliminary data.</text>
</comment>
<dbReference type="AlphaFoldDB" id="A0ABD0NLT5"/>